<organism evidence="2">
    <name type="scientific">Streptomyces sp. NBC_00093</name>
    <dbReference type="NCBI Taxonomy" id="2975649"/>
    <lineage>
        <taxon>Bacteria</taxon>
        <taxon>Bacillati</taxon>
        <taxon>Actinomycetota</taxon>
        <taxon>Actinomycetes</taxon>
        <taxon>Kitasatosporales</taxon>
        <taxon>Streptomycetaceae</taxon>
        <taxon>Streptomyces</taxon>
    </lineage>
</organism>
<feature type="region of interest" description="Disordered" evidence="1">
    <location>
        <begin position="1"/>
        <end position="55"/>
    </location>
</feature>
<sequence length="55" mass="5798">MEREPLRAEPSQGHDDRAGSGAAEDVTPAHPASILSGAVRRSVSGSGRRWTDAEL</sequence>
<accession>A0AAU2AB82</accession>
<protein>
    <submittedName>
        <fullName evidence="2">Uncharacterized protein</fullName>
    </submittedName>
</protein>
<evidence type="ECO:0000313" key="2">
    <source>
        <dbReference type="EMBL" id="WTT21737.1"/>
    </source>
</evidence>
<gene>
    <name evidence="2" type="ORF">OHA22_42510</name>
</gene>
<feature type="compositionally biased region" description="Basic and acidic residues" evidence="1">
    <location>
        <begin position="1"/>
        <end position="18"/>
    </location>
</feature>
<name>A0AAU2AB82_9ACTN</name>
<proteinExistence type="predicted"/>
<evidence type="ECO:0000256" key="1">
    <source>
        <dbReference type="SAM" id="MobiDB-lite"/>
    </source>
</evidence>
<feature type="compositionally biased region" description="Low complexity" evidence="1">
    <location>
        <begin position="36"/>
        <end position="48"/>
    </location>
</feature>
<dbReference type="AlphaFoldDB" id="A0AAU2AB82"/>
<dbReference type="EMBL" id="CP108222">
    <property type="protein sequence ID" value="WTT21737.1"/>
    <property type="molecule type" value="Genomic_DNA"/>
</dbReference>
<reference evidence="2" key="1">
    <citation type="submission" date="2022-10" db="EMBL/GenBank/DDBJ databases">
        <title>The complete genomes of actinobacterial strains from the NBC collection.</title>
        <authorList>
            <person name="Joergensen T.S."/>
            <person name="Alvarez Arevalo M."/>
            <person name="Sterndorff E.B."/>
            <person name="Faurdal D."/>
            <person name="Vuksanovic O."/>
            <person name="Mourched A.-S."/>
            <person name="Charusanti P."/>
            <person name="Shaw S."/>
            <person name="Blin K."/>
            <person name="Weber T."/>
        </authorList>
    </citation>
    <scope>NUCLEOTIDE SEQUENCE</scope>
    <source>
        <strain evidence="2">NBC_00093</strain>
    </source>
</reference>